<dbReference type="InterPro" id="IPR001599">
    <property type="entry name" value="Macroglobln_a2"/>
</dbReference>
<sequence length="1958" mass="221309">MPLLPCQRTRLLFLFYIGYLLLPLNAFAQRDLANARTTSYYTYLYKLSDGEARQLYEKGMQTVRQSFFHTKVDSFPTHQPYAKRLPQGHYLYTHTSGPDLEYSLTSVVHTQLQLLKNHVDLAVVLYDTLGNNIPDAQVKIRNRKIPFDAASQSYRLAGHKRSGLLSVTQAGFTFYVPLDPENKKLTYALPLWEKVLFRRPVSYLWSPFRDVVQTLKYHEPQGWIRSAFSIFEEDYRPYDWEDKRQQRGYLALNKPLYRPNDTVHYKTFVVKRNGQPYKKPLTAKIYVNYKPKKIGQLQPYRPGAYEGFLVLHDSLKIRLDTQVSLDLVREKKSDDKEIISTSFRYEDYELKENTYTLRLEREEHFLGTTNQVILRGADANGLTLPDARVELTVLTKQVSQSQNAVQFIPDTLWVHRQALENTGETIIPLPASIFPKARVDYQVKAVFLNSSNERAEKQVRGSYSFEEGHFQLTLKNDSVLAQYLEGEQSKPQQATLVLYNGKNEKFQTQQVQLPALLPLQPYARTYELSNGKRSASLSLPQESANLQFFSERTADSLFLSLQNPRRLPFWYFIYRNNQLVERGQDTTALWSYSRRVPPGEPYYASVQYIWGGQVKSEEYNIPFRKSELAIAVQAPATVYPGQQTNLTLEVKDAKGKPAANVDLTAYALTSKFKNAAAPSVPSFGLYRSRKSNRTFKVANGPDKGRQLLQWNSWRQAMGLDSLAYYQLLYPQKGLFANYAPAADSLTQIAPFVVDSGRVVPVHLIYLNEVPVYFSGTDVVPPYSFPTDSGYHHLKLRTARHLIILDSVYLKQGQKLILSVDQNQMPHLLKEAAKGHFSEAEQGNLAQYLVPVEQSFTQGLSYLRQGPVVQALPNARQARPSFDNTRHDEVLAGPFRPSLMEFVSLGSFRISFTPEAHFTHHFSPGLLKMREKQTFKGKYSLFDKATPYVLSNSTLAATALTEASLLTQWKDTQYQYWLTRVLNQPEPRTEPGFGRLQWHLDTTIQKSPQFVFLYPPKAATQQVLMYRGSQTLLHQIAPGQYKLVLLFADHSHLSTLVTMKPNGVLRLYLSKAQLQQASSETRALEKYLQNSVERLLRNDPNAVSFLNPAPSSGNSSPSVSYGGSANFHNHVRGRVLDKGTDEALPAVTVQVKGTNVAVATDVEGYFAIDAPANGILVFSFIGYVHQEVPVRGSSRLEVKLPADARQLQEVVVTGFGTQSRSNLTGAVATVLQGKVAGVRIRGASSIQGNTQPLIIVDGMPFSGNLADLEANAIASSTTLKAAEATALYGAAAANGVVIITTKKGQAEAAQQPLLAGAETDAAASIRSYFSDYAFWQPRLVTDKQGKVTFPVTFPGDVTSWKAHVLAMDGNRRSGQASTEIRSFKAMMATLSGPRFLIEGDQTQIIGKAVNYLPDTASVQTRFAFNGKALREQNLKLGRVYTDTVLVQAPTVAPDSVELLFSLRQGSGFSDGERRHICVYKKGVLERKGQFLSLPVDTTFTLTFDPAKGPVRFYAQSDLLQVMLDEIKALHRYEYWCNEQAASKLKGLLWEKRIQAVLGKPFEHDRMVRRLVRHLEKTQKQDGTWSWWENGPAYLWITHHVTEALVMARQEGYSTSFKKEPLIAFLTFHVEKKDTPDKIRALEILQKLEANVDFPAYMAKLEKQPNPALEDQLRLTRLRQKLQLPAPLDTLQHYRRTTTLGGLHWGEDKFSLFDNHISNTLLAYEILKASGGHERDLVKIQAFLLNERRTGYWRNTYESARILETLLPDLVKEKGQTAENRLFLTAGGVNTTLKKFPVDTTFTSTQPLTIQKQGSLALYLTAYQNEWIAQPARVDKDFVVRTSFAHTKQAKATLTAGKPVEMEVEIEVKADASYVMIEVPIPAGCTYDTKASWGRHEAHREYFRHKVSIFSNHLSKGKYTFTIQLLPRYKGTYTLNPAKAELMYFPTFFGREGVKEVDVK</sequence>
<name>A0A5M8QL08_9BACT</name>
<dbReference type="SUPFAM" id="SSF49464">
    <property type="entry name" value="Carboxypeptidase regulatory domain-like"/>
    <property type="match status" value="1"/>
</dbReference>
<keyword evidence="2" id="KW-0675">Receptor</keyword>
<dbReference type="EMBL" id="VKKZ01000019">
    <property type="protein sequence ID" value="KAA6435343.1"/>
    <property type="molecule type" value="Genomic_DNA"/>
</dbReference>
<protein>
    <submittedName>
        <fullName evidence="3">Carboxypeptidase-like regulatory domain-containing protein</fullName>
    </submittedName>
    <submittedName>
        <fullName evidence="2">TonB-dependent receptor plug domain-containing protein</fullName>
    </submittedName>
</protein>
<dbReference type="PANTHER" id="PTHR40094">
    <property type="entry name" value="ALPHA-2-MACROGLOBULIN HOMOLOG"/>
    <property type="match status" value="1"/>
</dbReference>
<dbReference type="Gene3D" id="2.60.40.1120">
    <property type="entry name" value="Carboxypeptidase-like, regulatory domain"/>
    <property type="match status" value="1"/>
</dbReference>
<evidence type="ECO:0000259" key="1">
    <source>
        <dbReference type="SMART" id="SM01360"/>
    </source>
</evidence>
<dbReference type="SUPFAM" id="SSF56935">
    <property type="entry name" value="Porins"/>
    <property type="match status" value="1"/>
</dbReference>
<dbReference type="Gene3D" id="1.50.10.20">
    <property type="match status" value="1"/>
</dbReference>
<dbReference type="RefSeq" id="WP_149097537.1">
    <property type="nucleotide sequence ID" value="NZ_BMMG01000002.1"/>
</dbReference>
<dbReference type="Proteomes" id="UP000323866">
    <property type="component" value="Unassembled WGS sequence"/>
</dbReference>
<proteinExistence type="predicted"/>
<dbReference type="Pfam" id="PF00207">
    <property type="entry name" value="A2M"/>
    <property type="match status" value="1"/>
</dbReference>
<feature type="domain" description="Alpha-2-macroglobulin" evidence="1">
    <location>
        <begin position="1332"/>
        <end position="1421"/>
    </location>
</feature>
<organism evidence="2 4">
    <name type="scientific">Rufibacter glacialis</name>
    <dbReference type="NCBI Taxonomy" id="1259555"/>
    <lineage>
        <taxon>Bacteria</taxon>
        <taxon>Pseudomonadati</taxon>
        <taxon>Bacteroidota</taxon>
        <taxon>Cytophagia</taxon>
        <taxon>Cytophagales</taxon>
        <taxon>Hymenobacteraceae</taxon>
        <taxon>Rufibacter</taxon>
    </lineage>
</organism>
<dbReference type="OrthoDB" id="9767116at2"/>
<dbReference type="Pfam" id="PF17973">
    <property type="entry name" value="bMG10"/>
    <property type="match status" value="1"/>
</dbReference>
<dbReference type="SMART" id="SM01360">
    <property type="entry name" value="A2M"/>
    <property type="match status" value="1"/>
</dbReference>
<dbReference type="EMBL" id="JBGOGF010000001">
    <property type="protein sequence ID" value="MFA1769703.1"/>
    <property type="molecule type" value="Genomic_DNA"/>
</dbReference>
<dbReference type="GO" id="GO:0004866">
    <property type="term" value="F:endopeptidase inhibitor activity"/>
    <property type="evidence" value="ECO:0007669"/>
    <property type="project" value="InterPro"/>
</dbReference>
<dbReference type="InterPro" id="IPR037066">
    <property type="entry name" value="Plug_dom_sf"/>
</dbReference>
<accession>A0A5M8QL08</accession>
<dbReference type="Pfam" id="PF13715">
    <property type="entry name" value="CarbopepD_reg_2"/>
    <property type="match status" value="1"/>
</dbReference>
<reference evidence="2 4" key="2">
    <citation type="submission" date="2019-09" db="EMBL/GenBank/DDBJ databases">
        <title>A bacterium isolated from glacier soil.</title>
        <authorList>
            <person name="Liu Q."/>
        </authorList>
    </citation>
    <scope>NUCLEOTIDE SEQUENCE [LARGE SCALE GENOMIC DNA]</scope>
    <source>
        <strain evidence="2 4">MDT1-10-3</strain>
    </source>
</reference>
<keyword evidence="5" id="KW-1185">Reference proteome</keyword>
<evidence type="ECO:0000313" key="2">
    <source>
        <dbReference type="EMBL" id="KAA6435343.1"/>
    </source>
</evidence>
<dbReference type="Gene3D" id="2.60.40.1930">
    <property type="match status" value="1"/>
</dbReference>
<dbReference type="InterPro" id="IPR008930">
    <property type="entry name" value="Terpenoid_cyclase/PrenylTrfase"/>
</dbReference>
<evidence type="ECO:0000313" key="3">
    <source>
        <dbReference type="EMBL" id="MFA1769703.1"/>
    </source>
</evidence>
<dbReference type="Pfam" id="PF07715">
    <property type="entry name" value="Plug"/>
    <property type="match status" value="1"/>
</dbReference>
<dbReference type="InterPro" id="IPR012910">
    <property type="entry name" value="Plug_dom"/>
</dbReference>
<reference evidence="3 5" key="3">
    <citation type="submission" date="2024-08" db="EMBL/GenBank/DDBJ databases">
        <authorList>
            <person name="Wei W."/>
        </authorList>
    </citation>
    <scope>NUCLEOTIDE SEQUENCE [LARGE SCALE GENOMIC DNA]</scope>
    <source>
        <strain evidence="3 5">XU2</strain>
    </source>
</reference>
<evidence type="ECO:0000313" key="4">
    <source>
        <dbReference type="Proteomes" id="UP000323866"/>
    </source>
</evidence>
<dbReference type="SUPFAM" id="SSF48239">
    <property type="entry name" value="Terpenoid cyclases/Protein prenyltransferases"/>
    <property type="match status" value="1"/>
</dbReference>
<gene>
    <name evidence="3" type="ORF">ACD591_00245</name>
    <name evidence="2" type="ORF">FOE74_05160</name>
</gene>
<reference evidence="2 4" key="1">
    <citation type="submission" date="2019-07" db="EMBL/GenBank/DDBJ databases">
        <authorList>
            <person name="Qu J.-H."/>
        </authorList>
    </citation>
    <scope>NUCLEOTIDE SEQUENCE [LARGE SCALE GENOMIC DNA]</scope>
    <source>
        <strain evidence="2 4">MDT1-10-3</strain>
    </source>
</reference>
<dbReference type="InterPro" id="IPR041246">
    <property type="entry name" value="Bact_MG10"/>
</dbReference>
<dbReference type="Proteomes" id="UP001570846">
    <property type="component" value="Unassembled WGS sequence"/>
</dbReference>
<evidence type="ECO:0000313" key="5">
    <source>
        <dbReference type="Proteomes" id="UP001570846"/>
    </source>
</evidence>
<dbReference type="InterPro" id="IPR008969">
    <property type="entry name" value="CarboxyPept-like_regulatory"/>
</dbReference>
<dbReference type="InterPro" id="IPR051802">
    <property type="entry name" value="YfhM-like"/>
</dbReference>
<dbReference type="Gene3D" id="2.170.130.10">
    <property type="entry name" value="TonB-dependent receptor, plug domain"/>
    <property type="match status" value="1"/>
</dbReference>
<dbReference type="PANTHER" id="PTHR40094:SF1">
    <property type="entry name" value="UBIQUITIN DOMAIN-CONTAINING PROTEIN"/>
    <property type="match status" value="1"/>
</dbReference>
<comment type="caution">
    <text evidence="2">The sequence shown here is derived from an EMBL/GenBank/DDBJ whole genome shotgun (WGS) entry which is preliminary data.</text>
</comment>